<accession>A0A7S3UW47</accession>
<protein>
    <recommendedName>
        <fullName evidence="1">DEAD-box helicase OB fold domain-containing protein</fullName>
    </recommendedName>
</protein>
<gene>
    <name evidence="2" type="ORF">HAKA00212_LOCUS3731</name>
</gene>
<name>A0A7S3UW47_HETAK</name>
<evidence type="ECO:0000259" key="1">
    <source>
        <dbReference type="Pfam" id="PF07717"/>
    </source>
</evidence>
<evidence type="ECO:0000313" key="2">
    <source>
        <dbReference type="EMBL" id="CAE0625063.1"/>
    </source>
</evidence>
<proteinExistence type="predicted"/>
<dbReference type="Pfam" id="PF07717">
    <property type="entry name" value="OB_NTP_bind"/>
    <property type="match status" value="1"/>
</dbReference>
<dbReference type="InterPro" id="IPR011709">
    <property type="entry name" value="DEAD-box_helicase_OB_fold"/>
</dbReference>
<feature type="domain" description="DEAD-box helicase OB fold" evidence="1">
    <location>
        <begin position="37"/>
        <end position="118"/>
    </location>
</feature>
<dbReference type="EMBL" id="HBIU01009169">
    <property type="protein sequence ID" value="CAE0625063.1"/>
    <property type="molecule type" value="Transcribed_RNA"/>
</dbReference>
<dbReference type="AlphaFoldDB" id="A0A7S3UW47"/>
<sequence length="244" mass="27329">MVSDVRDQFRDLLIGAGILAKNSSLEVNRHAASWPVVRAAICSGLYPNLIRVEFRKKRPKFVSRDYDGLKLHPGSVNAQNPGHLEQEWLVYHELVKGVGGTFVYDSSEVTPLPVLLFGINARATVDDRVHGFSLTPSATSFVLGDDWIAYDLGSDENVYLVKKCQEVFDSILDKHLGQTLNVEELSPEKSFLDEVASALVEEARASEVYADDRFGLEESYHSNSGKFSHVDDQKRSCYDNINYK</sequence>
<reference evidence="2" key="1">
    <citation type="submission" date="2021-01" db="EMBL/GenBank/DDBJ databases">
        <authorList>
            <person name="Corre E."/>
            <person name="Pelletier E."/>
            <person name="Niang G."/>
            <person name="Scheremetjew M."/>
            <person name="Finn R."/>
            <person name="Kale V."/>
            <person name="Holt S."/>
            <person name="Cochrane G."/>
            <person name="Meng A."/>
            <person name="Brown T."/>
            <person name="Cohen L."/>
        </authorList>
    </citation>
    <scope>NUCLEOTIDE SEQUENCE</scope>
    <source>
        <strain evidence="2">CCMP3107</strain>
    </source>
</reference>
<organism evidence="2">
    <name type="scientific">Heterosigma akashiwo</name>
    <name type="common">Chromophytic alga</name>
    <name type="synonym">Heterosigma carterae</name>
    <dbReference type="NCBI Taxonomy" id="2829"/>
    <lineage>
        <taxon>Eukaryota</taxon>
        <taxon>Sar</taxon>
        <taxon>Stramenopiles</taxon>
        <taxon>Ochrophyta</taxon>
        <taxon>Raphidophyceae</taxon>
        <taxon>Chattonellales</taxon>
        <taxon>Chattonellaceae</taxon>
        <taxon>Heterosigma</taxon>
    </lineage>
</organism>